<dbReference type="RefSeq" id="WP_125484291.1">
    <property type="nucleotide sequence ID" value="NZ_RSDW01000001.1"/>
</dbReference>
<reference evidence="2 3" key="1">
    <citation type="submission" date="2018-12" db="EMBL/GenBank/DDBJ databases">
        <title>Sequencing of bacterial isolates from soil warming experiment in Harvard Forest, Massachusetts, USA.</title>
        <authorList>
            <person name="Deangelis K."/>
        </authorList>
    </citation>
    <scope>NUCLEOTIDE SEQUENCE [LARGE SCALE GENOMIC DNA]</scope>
    <source>
        <strain evidence="2 3">EB153</strain>
    </source>
</reference>
<dbReference type="EMBL" id="RSDW01000001">
    <property type="protein sequence ID" value="RSL15562.1"/>
    <property type="molecule type" value="Genomic_DNA"/>
</dbReference>
<dbReference type="Proteomes" id="UP000269669">
    <property type="component" value="Unassembled WGS sequence"/>
</dbReference>
<keyword evidence="1" id="KW-0175">Coiled coil</keyword>
<feature type="coiled-coil region" evidence="1">
    <location>
        <begin position="56"/>
        <end position="83"/>
    </location>
</feature>
<keyword evidence="3" id="KW-1185">Reference proteome</keyword>
<accession>A0A428MFE1</accession>
<sequence>MKASKTSASSSFTNNHVFSEAVSHNLHLTAFVGIRLHETTEFLYKLKMETDGKPFSKRNANRINQLEVEIKKYKRQLEEAMAATKLMEVAA</sequence>
<evidence type="ECO:0000313" key="3">
    <source>
        <dbReference type="Proteomes" id="UP000269669"/>
    </source>
</evidence>
<proteinExistence type="predicted"/>
<protein>
    <submittedName>
        <fullName evidence="2">Uncharacterized protein</fullName>
    </submittedName>
</protein>
<gene>
    <name evidence="2" type="ORF">EDE15_1053</name>
</gene>
<evidence type="ECO:0000256" key="1">
    <source>
        <dbReference type="SAM" id="Coils"/>
    </source>
</evidence>
<dbReference type="AlphaFoldDB" id="A0A428MFE1"/>
<organism evidence="2 3">
    <name type="scientific">Edaphobacter aggregans</name>
    <dbReference type="NCBI Taxonomy" id="570835"/>
    <lineage>
        <taxon>Bacteria</taxon>
        <taxon>Pseudomonadati</taxon>
        <taxon>Acidobacteriota</taxon>
        <taxon>Terriglobia</taxon>
        <taxon>Terriglobales</taxon>
        <taxon>Acidobacteriaceae</taxon>
        <taxon>Edaphobacter</taxon>
    </lineage>
</organism>
<comment type="caution">
    <text evidence="2">The sequence shown here is derived from an EMBL/GenBank/DDBJ whole genome shotgun (WGS) entry which is preliminary data.</text>
</comment>
<evidence type="ECO:0000313" key="2">
    <source>
        <dbReference type="EMBL" id="RSL15562.1"/>
    </source>
</evidence>
<name>A0A428MFE1_9BACT</name>